<dbReference type="GO" id="GO:0006313">
    <property type="term" value="P:DNA transposition"/>
    <property type="evidence" value="ECO:0007669"/>
    <property type="project" value="InterPro"/>
</dbReference>
<reference evidence="3" key="1">
    <citation type="submission" date="2016-11" db="EMBL/GenBank/DDBJ databases">
        <authorList>
            <person name="Varghese N."/>
            <person name="Submissions S."/>
        </authorList>
    </citation>
    <scope>NUCLEOTIDE SEQUENCE [LARGE SCALE GENOMIC DNA]</scope>
    <source>
        <strain evidence="3">DSM 26899</strain>
    </source>
</reference>
<dbReference type="AlphaFoldDB" id="A0A1M6Z317"/>
<accession>A0A1M6Z317</accession>
<evidence type="ECO:0000313" key="3">
    <source>
        <dbReference type="Proteomes" id="UP000184364"/>
    </source>
</evidence>
<feature type="domain" description="Transposase IS200-like" evidence="1">
    <location>
        <begin position="11"/>
        <end position="131"/>
    </location>
</feature>
<evidence type="ECO:0000313" key="2">
    <source>
        <dbReference type="EMBL" id="SHL24800.1"/>
    </source>
</evidence>
<dbReference type="SUPFAM" id="SSF143422">
    <property type="entry name" value="Transposase IS200-like"/>
    <property type="match status" value="1"/>
</dbReference>
<dbReference type="EMBL" id="FRAV01000014">
    <property type="protein sequence ID" value="SHL24800.1"/>
    <property type="molecule type" value="Genomic_DNA"/>
</dbReference>
<dbReference type="InterPro" id="IPR036515">
    <property type="entry name" value="Transposase_17_sf"/>
</dbReference>
<dbReference type="NCBIfam" id="NF033573">
    <property type="entry name" value="transpos_IS200"/>
    <property type="match status" value="1"/>
</dbReference>
<organism evidence="2 3">
    <name type="scientific">Chryseobacterium polytrichastri</name>
    <dbReference type="NCBI Taxonomy" id="1302687"/>
    <lineage>
        <taxon>Bacteria</taxon>
        <taxon>Pseudomonadati</taxon>
        <taxon>Bacteroidota</taxon>
        <taxon>Flavobacteriia</taxon>
        <taxon>Flavobacteriales</taxon>
        <taxon>Weeksellaceae</taxon>
        <taxon>Chryseobacterium group</taxon>
        <taxon>Chryseobacterium</taxon>
    </lineage>
</organism>
<dbReference type="Gene3D" id="3.30.70.1290">
    <property type="entry name" value="Transposase IS200-like"/>
    <property type="match status" value="1"/>
</dbReference>
<keyword evidence="3" id="KW-1185">Reference proteome</keyword>
<dbReference type="Proteomes" id="UP000184364">
    <property type="component" value="Unassembled WGS sequence"/>
</dbReference>
<gene>
    <name evidence="2" type="ORF">SAMN05444267_101494</name>
</gene>
<name>A0A1M6Z317_9FLAO</name>
<dbReference type="OrthoDB" id="9798161at2"/>
<dbReference type="InterPro" id="IPR002686">
    <property type="entry name" value="Transposase_17"/>
</dbReference>
<evidence type="ECO:0000259" key="1">
    <source>
        <dbReference type="SMART" id="SM01321"/>
    </source>
</evidence>
<dbReference type="PANTHER" id="PTHR33360:SF4">
    <property type="entry name" value="TRANSPOSASE IS200-LIKE PROTEIN"/>
    <property type="match status" value="1"/>
</dbReference>
<proteinExistence type="predicted"/>
<dbReference type="RefSeq" id="WP_073292905.1">
    <property type="nucleotide sequence ID" value="NZ_FRAV01000014.1"/>
</dbReference>
<dbReference type="Pfam" id="PF01797">
    <property type="entry name" value="Y1_Tnp"/>
    <property type="match status" value="1"/>
</dbReference>
<sequence>MDDHILKRHNKTLLLYHIVFPVKYRNSVISEEVGVGFKEICIELSHRYEIHFLEIGYEENHVHFLIQSVPNLSISEICMKVKSITAKEIFKRFPDVKAKLWGGNFWTSGYYANTVGQYGNKDVIKKYIENQGKEKKYQKVHEAQLTLFDI</sequence>
<dbReference type="GO" id="GO:0004803">
    <property type="term" value="F:transposase activity"/>
    <property type="evidence" value="ECO:0007669"/>
    <property type="project" value="InterPro"/>
</dbReference>
<dbReference type="GO" id="GO:0003677">
    <property type="term" value="F:DNA binding"/>
    <property type="evidence" value="ECO:0007669"/>
    <property type="project" value="InterPro"/>
</dbReference>
<dbReference type="SMART" id="SM01321">
    <property type="entry name" value="Y1_Tnp"/>
    <property type="match status" value="1"/>
</dbReference>
<dbReference type="STRING" id="1302687.SAMN05444267_101494"/>
<protein>
    <submittedName>
        <fullName evidence="2">REP element-mobilizing transposase RayT</fullName>
    </submittedName>
</protein>
<dbReference type="PANTHER" id="PTHR33360">
    <property type="entry name" value="TRANSPOSASE FOR INSERTION SEQUENCE ELEMENT IS200"/>
    <property type="match status" value="1"/>
</dbReference>